<evidence type="ECO:0000256" key="3">
    <source>
        <dbReference type="ARBA" id="ARBA00022737"/>
    </source>
</evidence>
<feature type="domain" description="NB-ARC" evidence="7">
    <location>
        <begin position="198"/>
        <end position="366"/>
    </location>
</feature>
<feature type="domain" description="Disease resistance N-terminal" evidence="8">
    <location>
        <begin position="17"/>
        <end position="113"/>
    </location>
</feature>
<dbReference type="InterPro" id="IPR042197">
    <property type="entry name" value="Apaf_helical"/>
</dbReference>
<dbReference type="SUPFAM" id="SSF52058">
    <property type="entry name" value="L domain-like"/>
    <property type="match status" value="1"/>
</dbReference>
<dbReference type="GO" id="GO:0051707">
    <property type="term" value="P:response to other organism"/>
    <property type="evidence" value="ECO:0007669"/>
    <property type="project" value="UniProtKB-ARBA"/>
</dbReference>
<keyword evidence="12" id="KW-1185">Reference proteome</keyword>
<dbReference type="Pfam" id="PF00931">
    <property type="entry name" value="NB-ARC"/>
    <property type="match status" value="1"/>
</dbReference>
<evidence type="ECO:0000313" key="12">
    <source>
        <dbReference type="Proteomes" id="UP000797356"/>
    </source>
</evidence>
<dbReference type="Pfam" id="PF18052">
    <property type="entry name" value="Rx_N"/>
    <property type="match status" value="1"/>
</dbReference>
<feature type="domain" description="Disease resistance protein winged helix" evidence="9">
    <location>
        <begin position="452"/>
        <end position="522"/>
    </location>
</feature>
<evidence type="ECO:0000256" key="1">
    <source>
        <dbReference type="ARBA" id="ARBA00008894"/>
    </source>
</evidence>
<keyword evidence="6" id="KW-0067">ATP-binding</keyword>
<keyword evidence="3" id="KW-0677">Repeat</keyword>
<evidence type="ECO:0000259" key="10">
    <source>
        <dbReference type="Pfam" id="PF25019"/>
    </source>
</evidence>
<dbReference type="PRINTS" id="PR00364">
    <property type="entry name" value="DISEASERSIST"/>
</dbReference>
<organism evidence="11 12">
    <name type="scientific">Cocos nucifera</name>
    <name type="common">Coconut palm</name>
    <dbReference type="NCBI Taxonomy" id="13894"/>
    <lineage>
        <taxon>Eukaryota</taxon>
        <taxon>Viridiplantae</taxon>
        <taxon>Streptophyta</taxon>
        <taxon>Embryophyta</taxon>
        <taxon>Tracheophyta</taxon>
        <taxon>Spermatophyta</taxon>
        <taxon>Magnoliopsida</taxon>
        <taxon>Liliopsida</taxon>
        <taxon>Arecaceae</taxon>
        <taxon>Arecoideae</taxon>
        <taxon>Cocoseae</taxon>
        <taxon>Attaleinae</taxon>
        <taxon>Cocos</taxon>
    </lineage>
</organism>
<proteinExistence type="inferred from homology"/>
<dbReference type="GO" id="GO:0006952">
    <property type="term" value="P:defense response"/>
    <property type="evidence" value="ECO:0007669"/>
    <property type="project" value="UniProtKB-KW"/>
</dbReference>
<dbReference type="Pfam" id="PF23559">
    <property type="entry name" value="WHD_DRP"/>
    <property type="match status" value="1"/>
</dbReference>
<protein>
    <submittedName>
        <fullName evidence="11">Putative Disease resistance protein RGA2</fullName>
    </submittedName>
</protein>
<dbReference type="Gene3D" id="1.10.10.10">
    <property type="entry name" value="Winged helix-like DNA-binding domain superfamily/Winged helix DNA-binding domain"/>
    <property type="match status" value="1"/>
</dbReference>
<evidence type="ECO:0000256" key="6">
    <source>
        <dbReference type="ARBA" id="ARBA00022840"/>
    </source>
</evidence>
<evidence type="ECO:0000256" key="2">
    <source>
        <dbReference type="ARBA" id="ARBA00022614"/>
    </source>
</evidence>
<dbReference type="GO" id="GO:0043531">
    <property type="term" value="F:ADP binding"/>
    <property type="evidence" value="ECO:0007669"/>
    <property type="project" value="InterPro"/>
</dbReference>
<dbReference type="Gene3D" id="3.40.50.300">
    <property type="entry name" value="P-loop containing nucleotide triphosphate hydrolases"/>
    <property type="match status" value="1"/>
</dbReference>
<name>A0A8K0HWM2_COCNU</name>
<evidence type="ECO:0000256" key="5">
    <source>
        <dbReference type="ARBA" id="ARBA00022821"/>
    </source>
</evidence>
<dbReference type="InterPro" id="IPR032675">
    <property type="entry name" value="LRR_dom_sf"/>
</dbReference>
<dbReference type="EMBL" id="CM017872">
    <property type="protein sequence ID" value="KAG1327638.1"/>
    <property type="molecule type" value="Genomic_DNA"/>
</dbReference>
<comment type="similarity">
    <text evidence="1">Belongs to the disease resistance NB-LRR family.</text>
</comment>
<reference evidence="11" key="1">
    <citation type="journal article" date="2017" name="Gigascience">
        <title>The genome draft of coconut (Cocos nucifera).</title>
        <authorList>
            <person name="Xiao Y."/>
            <person name="Xu P."/>
            <person name="Fan H."/>
            <person name="Baudouin L."/>
            <person name="Xia W."/>
            <person name="Bocs S."/>
            <person name="Xu J."/>
            <person name="Li Q."/>
            <person name="Guo A."/>
            <person name="Zhou L."/>
            <person name="Li J."/>
            <person name="Wu Y."/>
            <person name="Ma Z."/>
            <person name="Armero A."/>
            <person name="Issali A.E."/>
            <person name="Liu N."/>
            <person name="Peng M."/>
            <person name="Yang Y."/>
        </authorList>
    </citation>
    <scope>NUCLEOTIDE SEQUENCE</scope>
    <source>
        <tissue evidence="11">Spear leaf of Hainan Tall coconut</tissue>
    </source>
</reference>
<evidence type="ECO:0000313" key="11">
    <source>
        <dbReference type="EMBL" id="KAG1327638.1"/>
    </source>
</evidence>
<dbReference type="Pfam" id="PF25019">
    <property type="entry name" value="LRR_R13L1-DRL21"/>
    <property type="match status" value="1"/>
</dbReference>
<dbReference type="PANTHER" id="PTHR36766:SF40">
    <property type="entry name" value="DISEASE RESISTANCE PROTEIN RGA3"/>
    <property type="match status" value="1"/>
</dbReference>
<dbReference type="InterPro" id="IPR056789">
    <property type="entry name" value="LRR_R13L1-DRL21"/>
</dbReference>
<comment type="caution">
    <text evidence="11">The sequence shown here is derived from an EMBL/GenBank/DDBJ whole genome shotgun (WGS) entry which is preliminary data.</text>
</comment>
<dbReference type="Gene3D" id="1.10.8.430">
    <property type="entry name" value="Helical domain of apoptotic protease-activating factors"/>
    <property type="match status" value="1"/>
</dbReference>
<keyword evidence="4" id="KW-0547">Nucleotide-binding</keyword>
<feature type="domain" description="R13L1/DRL21-like LRR repeat region" evidence="10">
    <location>
        <begin position="714"/>
        <end position="839"/>
    </location>
</feature>
<dbReference type="InterPro" id="IPR058922">
    <property type="entry name" value="WHD_DRP"/>
</dbReference>
<dbReference type="Proteomes" id="UP000797356">
    <property type="component" value="Chromosome 1"/>
</dbReference>
<evidence type="ECO:0000259" key="9">
    <source>
        <dbReference type="Pfam" id="PF23559"/>
    </source>
</evidence>
<dbReference type="InterPro" id="IPR041118">
    <property type="entry name" value="Rx_N"/>
</dbReference>
<keyword evidence="5" id="KW-0611">Plant defense</keyword>
<dbReference type="InterPro" id="IPR036388">
    <property type="entry name" value="WH-like_DNA-bd_sf"/>
</dbReference>
<dbReference type="Gene3D" id="1.20.5.4130">
    <property type="match status" value="1"/>
</dbReference>
<reference evidence="11" key="2">
    <citation type="submission" date="2019-07" db="EMBL/GenBank/DDBJ databases">
        <authorList>
            <person name="Yang Y."/>
            <person name="Bocs S."/>
            <person name="Baudouin L."/>
        </authorList>
    </citation>
    <scope>NUCLEOTIDE SEQUENCE</scope>
    <source>
        <tissue evidence="11">Spear leaf of Hainan Tall coconut</tissue>
    </source>
</reference>
<dbReference type="FunFam" id="3.40.50.300:FF:001091">
    <property type="entry name" value="Probable disease resistance protein At1g61300"/>
    <property type="match status" value="1"/>
</dbReference>
<accession>A0A8K0HWM2</accession>
<dbReference type="AlphaFoldDB" id="A0A8K0HWM2"/>
<dbReference type="InterPro" id="IPR002182">
    <property type="entry name" value="NB-ARC"/>
</dbReference>
<evidence type="ECO:0000256" key="4">
    <source>
        <dbReference type="ARBA" id="ARBA00022741"/>
    </source>
</evidence>
<dbReference type="SUPFAM" id="SSF52540">
    <property type="entry name" value="P-loop containing nucleoside triphosphate hydrolases"/>
    <property type="match status" value="1"/>
</dbReference>
<evidence type="ECO:0000259" key="7">
    <source>
        <dbReference type="Pfam" id="PF00931"/>
    </source>
</evidence>
<gene>
    <name evidence="11" type="ORF">COCNU_01G015720</name>
</gene>
<sequence length="1107" mass="125429">MALWTLMREFLSLSNLVGPLVEKLVDVGSDGLSWAYSSLSRLLNVEADLEKLRRTVSRIHALLKDAEETRFIEDSNVRLWLSELKDIAFDAEDLLDEFQTRVNVSKLQASAADAGDGGRSRKRKRPWHSSSVNPVWLLSWNISRQIAEIRENYRAIAEDRNTLHLREGESKRRAQVSEERLASETGSLQGEPLIVGIDDKKREIAQLLISNGGNGVAVVSVVGAGGIGKTTLARLAFGDQEVVKVFPLRIWVGVSQGFDVKKTTKEIIEAMTEKRCDLPNLELLQRRLQQLVSGKKFLLVLDGVWNEEQYYWEMLRAPLMAGGNGSRVLVTTRSELVWRNMRALPPIYLNGLEEEHCWLVFRDLAFGPGAWDRHQNLVKIGREIVKKCQGSPLAAKSIGGLLYNKMDEEEWRSVLSDLPDPEDDANQILLTLKVSYDHLPLHLKQCFAFCSIFPNGYEFDRDELVKLWIAVGLVKPRGMRSLENIGGRYFDYLLWRSFFHISSSNQQSKPKYKMPGLIHELAQSVSEHECLGFENDSVHGESENARYFMSCLKNMEPVTFQKIFGNKSLRAFIWLPENGVPTKQVPHDLFVNLKCLRALDLRRNELVVLPDAIGNLIQLRFLNLYGTQIKRLPESVSNLYNLQVLELGECNKLIELPKGMSNLVNLRHLGLHLDWAQHRNRWTDLISMPPGIGQLTSLRTLSRFSVSAESGCGLGQLKDLNLQGELCISKLENVVKVKDAEDANLKNKKYIDFLMLRWSESTCSSSQTRSEEQVIENLCPRTNIRSLWIDNYNGTSFPNWLQDRSFSNLETLRLFNCRKCAVLPLVGKLPQLRNLYLEGLPEVQHMGRVVPGNDTTMGFPLLEVLSIANMRNLESWYVVTRGEMACLKKLVISDCPKINGLPHLPHSLEYFEMRNCHKLLSLPVPPFLQELVINGGNPKIIWWIPQLTSLISLTISQLSGLKSVPSRVNLHNLTFLRKLKIEGCGNLELLALQDLASLEFLEISSCPKLASFAEEELPAALKEFRLCFCDSLKSLPSEMHLLPSLNHMEIHNVPMLTSLPAKGMPYSLKYLAISGCPLLQQCCERNGADWPKIQHIPFRRIGESSSS</sequence>
<dbReference type="InterPro" id="IPR027417">
    <property type="entry name" value="P-loop_NTPase"/>
</dbReference>
<dbReference type="PANTHER" id="PTHR36766">
    <property type="entry name" value="PLANT BROAD-SPECTRUM MILDEW RESISTANCE PROTEIN RPW8"/>
    <property type="match status" value="1"/>
</dbReference>
<dbReference type="Gene3D" id="3.80.10.10">
    <property type="entry name" value="Ribonuclease Inhibitor"/>
    <property type="match status" value="3"/>
</dbReference>
<dbReference type="OrthoDB" id="2973320at2759"/>
<evidence type="ECO:0000259" key="8">
    <source>
        <dbReference type="Pfam" id="PF18052"/>
    </source>
</evidence>
<dbReference type="GO" id="GO:0005524">
    <property type="term" value="F:ATP binding"/>
    <property type="evidence" value="ECO:0007669"/>
    <property type="project" value="UniProtKB-KW"/>
</dbReference>
<keyword evidence="2" id="KW-0433">Leucine-rich repeat</keyword>